<dbReference type="SUPFAM" id="SSF46689">
    <property type="entry name" value="Homeodomain-like"/>
    <property type="match status" value="1"/>
</dbReference>
<dbReference type="Gene3D" id="1.10.10.60">
    <property type="entry name" value="Homeodomain-like"/>
    <property type="match status" value="1"/>
</dbReference>
<feature type="domain" description="Resolvase HTH" evidence="2">
    <location>
        <begin position="5"/>
        <end position="37"/>
    </location>
</feature>
<dbReference type="RefSeq" id="WP_006378530.1">
    <property type="nucleotide sequence ID" value="NZ_AEJB01000358.1"/>
</dbReference>
<organism evidence="3 4">
    <name type="scientific">Streptomyces turgidiscabies (strain Car8)</name>
    <dbReference type="NCBI Taxonomy" id="698760"/>
    <lineage>
        <taxon>Bacteria</taxon>
        <taxon>Bacillati</taxon>
        <taxon>Actinomycetota</taxon>
        <taxon>Actinomycetes</taxon>
        <taxon>Kitasatosporales</taxon>
        <taxon>Streptomycetaceae</taxon>
        <taxon>Streptomyces</taxon>
    </lineage>
</organism>
<dbReference type="PATRIC" id="fig|698760.3.peg.4828"/>
<dbReference type="EMBL" id="AEJB01000358">
    <property type="protein sequence ID" value="ELP66402.1"/>
    <property type="molecule type" value="Genomic_DNA"/>
</dbReference>
<sequence>MIQVEDLAEIRRLHRAEQMPIRVIARHLGISKNTVKRAPAHDRPPKYERPAKGSAVDAVEVRIRERLRETPTTSAAVIAERSGLAGSAG</sequence>
<proteinExistence type="predicted"/>
<evidence type="ECO:0000256" key="1">
    <source>
        <dbReference type="SAM" id="MobiDB-lite"/>
    </source>
</evidence>
<dbReference type="PANTHER" id="PTHR35004">
    <property type="entry name" value="TRANSPOSASE RV3428C-RELATED"/>
    <property type="match status" value="1"/>
</dbReference>
<dbReference type="GeneID" id="97405508"/>
<dbReference type="STRING" id="85558.T45_08475"/>
<keyword evidence="4" id="KW-1185">Reference proteome</keyword>
<feature type="compositionally biased region" description="Basic and acidic residues" evidence="1">
    <location>
        <begin position="39"/>
        <end position="51"/>
    </location>
</feature>
<accession>L7F509</accession>
<evidence type="ECO:0000313" key="4">
    <source>
        <dbReference type="Proteomes" id="UP000010931"/>
    </source>
</evidence>
<reference evidence="3 4" key="1">
    <citation type="journal article" date="2011" name="Plasmid">
        <title>Streptomyces turgidiscabies Car8 contains a modular pathogenicity island that shares virulence genes with other actinobacterial plant pathogens.</title>
        <authorList>
            <person name="Huguet-Tapia J.C."/>
            <person name="Badger J.H."/>
            <person name="Loria R."/>
            <person name="Pettis G.S."/>
        </authorList>
    </citation>
    <scope>NUCLEOTIDE SEQUENCE [LARGE SCALE GENOMIC DNA]</scope>
    <source>
        <strain evidence="3 4">Car8</strain>
    </source>
</reference>
<dbReference type="InterPro" id="IPR009057">
    <property type="entry name" value="Homeodomain-like_sf"/>
</dbReference>
<protein>
    <recommendedName>
        <fullName evidence="2">Resolvase HTH domain-containing protein</fullName>
    </recommendedName>
</protein>
<feature type="region of interest" description="Disordered" evidence="1">
    <location>
        <begin position="34"/>
        <end position="55"/>
    </location>
</feature>
<name>L7F509_STRT8</name>
<dbReference type="GO" id="GO:0000150">
    <property type="term" value="F:DNA strand exchange activity"/>
    <property type="evidence" value="ECO:0007669"/>
    <property type="project" value="InterPro"/>
</dbReference>
<evidence type="ECO:0000313" key="3">
    <source>
        <dbReference type="EMBL" id="ELP66402.1"/>
    </source>
</evidence>
<dbReference type="GO" id="GO:0003677">
    <property type="term" value="F:DNA binding"/>
    <property type="evidence" value="ECO:0007669"/>
    <property type="project" value="InterPro"/>
</dbReference>
<comment type="caution">
    <text evidence="3">The sequence shown here is derived from an EMBL/GenBank/DDBJ whole genome shotgun (WGS) entry which is preliminary data.</text>
</comment>
<dbReference type="InterPro" id="IPR006120">
    <property type="entry name" value="Resolvase_HTH_dom"/>
</dbReference>
<evidence type="ECO:0000259" key="2">
    <source>
        <dbReference type="Pfam" id="PF02796"/>
    </source>
</evidence>
<dbReference type="Pfam" id="PF02796">
    <property type="entry name" value="HTH_7"/>
    <property type="match status" value="1"/>
</dbReference>
<dbReference type="Proteomes" id="UP000010931">
    <property type="component" value="Unassembled WGS sequence"/>
</dbReference>
<dbReference type="AlphaFoldDB" id="L7F509"/>
<gene>
    <name evidence="3" type="ORF">STRTUCAR8_00143</name>
</gene>
<dbReference type="PANTHER" id="PTHR35004:SF8">
    <property type="entry name" value="TRANSPOSASE RV3428C-RELATED"/>
    <property type="match status" value="1"/>
</dbReference>